<evidence type="ECO:0000313" key="2">
    <source>
        <dbReference type="EMBL" id="MDA0140193.1"/>
    </source>
</evidence>
<keyword evidence="1" id="KW-0175">Coiled coil</keyword>
<dbReference type="SUPFAM" id="SSF48452">
    <property type="entry name" value="TPR-like"/>
    <property type="match status" value="1"/>
</dbReference>
<evidence type="ECO:0008006" key="4">
    <source>
        <dbReference type="Google" id="ProtNLM"/>
    </source>
</evidence>
<feature type="coiled-coil region" evidence="1">
    <location>
        <begin position="157"/>
        <end position="184"/>
    </location>
</feature>
<organism evidence="2 3">
    <name type="scientific">Solirubrobacter deserti</name>
    <dbReference type="NCBI Taxonomy" id="2282478"/>
    <lineage>
        <taxon>Bacteria</taxon>
        <taxon>Bacillati</taxon>
        <taxon>Actinomycetota</taxon>
        <taxon>Thermoleophilia</taxon>
        <taxon>Solirubrobacterales</taxon>
        <taxon>Solirubrobacteraceae</taxon>
        <taxon>Solirubrobacter</taxon>
    </lineage>
</organism>
<reference evidence="2" key="1">
    <citation type="submission" date="2022-10" db="EMBL/GenBank/DDBJ databases">
        <title>The WGS of Solirubrobacter sp. CPCC 204708.</title>
        <authorList>
            <person name="Jiang Z."/>
        </authorList>
    </citation>
    <scope>NUCLEOTIDE SEQUENCE</scope>
    <source>
        <strain evidence="2">CPCC 204708</strain>
    </source>
</reference>
<dbReference type="Proteomes" id="UP001147700">
    <property type="component" value="Unassembled WGS sequence"/>
</dbReference>
<evidence type="ECO:0000313" key="3">
    <source>
        <dbReference type="Proteomes" id="UP001147700"/>
    </source>
</evidence>
<protein>
    <recommendedName>
        <fullName evidence="4">Tetratricopeptide repeat protein</fullName>
    </recommendedName>
</protein>
<comment type="caution">
    <text evidence="2">The sequence shown here is derived from an EMBL/GenBank/DDBJ whole genome shotgun (WGS) entry which is preliminary data.</text>
</comment>
<accession>A0ABT4RNR1</accession>
<proteinExistence type="predicted"/>
<dbReference type="SMART" id="SM00028">
    <property type="entry name" value="TPR"/>
    <property type="match status" value="5"/>
</dbReference>
<evidence type="ECO:0000256" key="1">
    <source>
        <dbReference type="SAM" id="Coils"/>
    </source>
</evidence>
<dbReference type="InterPro" id="IPR019734">
    <property type="entry name" value="TPR_rpt"/>
</dbReference>
<dbReference type="InterPro" id="IPR011990">
    <property type="entry name" value="TPR-like_helical_dom_sf"/>
</dbReference>
<feature type="non-terminal residue" evidence="2">
    <location>
        <position position="565"/>
    </location>
</feature>
<sequence>MLDIAEEAVRLASADARAARRLATEALESGDAETRSVAERALGLAAVELGRVGDAVAHLRRAVALGDKRRAAEARMSLALALTLQGDTADALAALDEAEPALEGHLRARVQGQRALILQKLGRLDEALRGYRSPLRAHRRAGDTLWEARLLCNRGVLQVYRGALSAAEADLARAEELHESIGQALAATQVRHNRGWAAARSGDVPAALAWFDRVEAEYRAHEVPLALLLMDRCEVLLSARLAAEAKANADAAVVELAAAGLGADLAEARLLAAHAELLAGDTTAARAHAVRADQAFTRQHRPGWAALARAAAAHAAWLEAERAAPEAVAGADERQARLEDALGTAQRAVRSLEAVGWEVEALDARLIAGRAALALGRPRVARRQLELAAAGRDRGPVQVRTRAWHATALVRLARGDRRGASAAVAAGLRALEAHRMTLGATELRAHASGHGEELATLGLRLAVESGSAWRVLVAAERRRAAGLLRRPARPPDDEALARDLQELRRVTAALEAGLREGGVETELRRRQAALERAVRRHALQARGEARVAAGAAGRALGARVGGAPR</sequence>
<dbReference type="Gene3D" id="1.25.40.10">
    <property type="entry name" value="Tetratricopeptide repeat domain"/>
    <property type="match status" value="2"/>
</dbReference>
<name>A0ABT4RNR1_9ACTN</name>
<gene>
    <name evidence="2" type="ORF">OJ962_22030</name>
</gene>
<keyword evidence="3" id="KW-1185">Reference proteome</keyword>
<dbReference type="EMBL" id="JAPCID010000036">
    <property type="protein sequence ID" value="MDA0140193.1"/>
    <property type="molecule type" value="Genomic_DNA"/>
</dbReference>